<dbReference type="AlphaFoldDB" id="A0A9N9WHQ6"/>
<dbReference type="EMBL" id="OU893336">
    <property type="protein sequence ID" value="CAG9793484.1"/>
    <property type="molecule type" value="Genomic_DNA"/>
</dbReference>
<organism evidence="4 5">
    <name type="scientific">Diatraea saccharalis</name>
    <name type="common">sugarcane borer</name>
    <dbReference type="NCBI Taxonomy" id="40085"/>
    <lineage>
        <taxon>Eukaryota</taxon>
        <taxon>Metazoa</taxon>
        <taxon>Ecdysozoa</taxon>
        <taxon>Arthropoda</taxon>
        <taxon>Hexapoda</taxon>
        <taxon>Insecta</taxon>
        <taxon>Pterygota</taxon>
        <taxon>Neoptera</taxon>
        <taxon>Endopterygota</taxon>
        <taxon>Lepidoptera</taxon>
        <taxon>Glossata</taxon>
        <taxon>Ditrysia</taxon>
        <taxon>Pyraloidea</taxon>
        <taxon>Crambidae</taxon>
        <taxon>Crambinae</taxon>
        <taxon>Diatraea</taxon>
    </lineage>
</organism>
<dbReference type="Proteomes" id="UP001153714">
    <property type="component" value="Chromosome 5"/>
</dbReference>
<proteinExistence type="predicted"/>
<dbReference type="GO" id="GO:0000977">
    <property type="term" value="F:RNA polymerase II transcription regulatory region sequence-specific DNA binding"/>
    <property type="evidence" value="ECO:0007669"/>
    <property type="project" value="TreeGrafter"/>
</dbReference>
<evidence type="ECO:0000256" key="2">
    <source>
        <dbReference type="ARBA" id="ARBA00023163"/>
    </source>
</evidence>
<evidence type="ECO:0000256" key="1">
    <source>
        <dbReference type="ARBA" id="ARBA00023015"/>
    </source>
</evidence>
<protein>
    <submittedName>
        <fullName evidence="4">Uncharacterized protein</fullName>
    </submittedName>
</protein>
<keyword evidence="1" id="KW-0805">Transcription regulation</keyword>
<keyword evidence="2" id="KW-0804">Transcription</keyword>
<dbReference type="PANTHER" id="PTHR23043:SF39">
    <property type="entry name" value="DYSFUSION, ISOFORM D"/>
    <property type="match status" value="1"/>
</dbReference>
<reference evidence="4" key="1">
    <citation type="submission" date="2021-12" db="EMBL/GenBank/DDBJ databases">
        <authorList>
            <person name="King R."/>
        </authorList>
    </citation>
    <scope>NUCLEOTIDE SEQUENCE</scope>
</reference>
<dbReference type="OrthoDB" id="9978016at2759"/>
<keyword evidence="3" id="KW-0539">Nucleus</keyword>
<name>A0A9N9WHQ6_9NEOP</name>
<dbReference type="PANTHER" id="PTHR23043">
    <property type="entry name" value="HYPOXIA-INDUCIBLE FACTOR 1 ALPHA"/>
    <property type="match status" value="1"/>
</dbReference>
<evidence type="ECO:0000313" key="5">
    <source>
        <dbReference type="Proteomes" id="UP001153714"/>
    </source>
</evidence>
<accession>A0A9N9WHQ6</accession>
<dbReference type="GO" id="GO:0010557">
    <property type="term" value="P:positive regulation of macromolecule biosynthetic process"/>
    <property type="evidence" value="ECO:0007669"/>
    <property type="project" value="UniProtKB-ARBA"/>
</dbReference>
<evidence type="ECO:0000256" key="3">
    <source>
        <dbReference type="ARBA" id="ARBA00023242"/>
    </source>
</evidence>
<dbReference type="Pfam" id="PF14598">
    <property type="entry name" value="PAS_11"/>
    <property type="match status" value="1"/>
</dbReference>
<dbReference type="GO" id="GO:0000981">
    <property type="term" value="F:DNA-binding transcription factor activity, RNA polymerase II-specific"/>
    <property type="evidence" value="ECO:0007669"/>
    <property type="project" value="TreeGrafter"/>
</dbReference>
<evidence type="ECO:0000313" key="4">
    <source>
        <dbReference type="EMBL" id="CAG9793484.1"/>
    </source>
</evidence>
<sequence>MKLANRKSKARRVVIERARAPAPANKPDTVTKDIPLKKREVVLVRGHYVSYLPLCSRNEPVFLAVCTPLAMPETRECVVHGATNVFTTVHAVDMKILHIDAKAVRQWLQMYDNISIEPLHIHELRRYNKRDIKTMRTRSTSCEDDTSEWHLGWERSSLHGVSWYHLLHPDCCKEAQNKHRLRADEQMDHLMVSDYRRPWTPTTPEGLQARCRPLREGLRGRGKGIRRGWASGTLTHTTKHNASVVLRRFSENCETTPEPPRNVARLKHQHL</sequence>
<reference evidence="4" key="2">
    <citation type="submission" date="2022-10" db="EMBL/GenBank/DDBJ databases">
        <authorList>
            <consortium name="ENA_rothamsted_submissions"/>
            <consortium name="culmorum"/>
            <person name="King R."/>
        </authorList>
    </citation>
    <scope>NUCLEOTIDE SEQUENCE</scope>
</reference>
<keyword evidence="5" id="KW-1185">Reference proteome</keyword>
<gene>
    <name evidence="4" type="ORF">DIATSA_LOCUS10919</name>
</gene>